<accession>A0ACC0CVD6</accession>
<proteinExistence type="predicted"/>
<dbReference type="EMBL" id="MU394337">
    <property type="protein sequence ID" value="KAI6084463.1"/>
    <property type="molecule type" value="Genomic_DNA"/>
</dbReference>
<comment type="caution">
    <text evidence="1">The sequence shown here is derived from an EMBL/GenBank/DDBJ whole genome shotgun (WGS) entry which is preliminary data.</text>
</comment>
<organism evidence="1 2">
    <name type="scientific">Hypoxylon rubiginosum</name>
    <dbReference type="NCBI Taxonomy" id="110542"/>
    <lineage>
        <taxon>Eukaryota</taxon>
        <taxon>Fungi</taxon>
        <taxon>Dikarya</taxon>
        <taxon>Ascomycota</taxon>
        <taxon>Pezizomycotina</taxon>
        <taxon>Sordariomycetes</taxon>
        <taxon>Xylariomycetidae</taxon>
        <taxon>Xylariales</taxon>
        <taxon>Hypoxylaceae</taxon>
        <taxon>Hypoxylon</taxon>
    </lineage>
</organism>
<sequence>MSKILAVFGATGQQGSSVVNHVLNDAELAQEYKIRALTRDVNSPKAKELKEKAKVQVVEADMTNHASLKAALDGVHTVFIMTTPSFGPNAVETEFNTAKLIADTAVEQGVQYIIFSTLPSVTDISGGRYTHVTPFDAKAKAEAYIRTLPVKSAFTSLGYFMENLHNQPFLGIQPAPDGKWVLSRPVPSTTRLPYFYAVRDTGKFVGAILAAPDKYEGKRFHAAAALYSLDEIVAALAKSSGKEVVYKQVTYEEFGAMMPFAPDLWTDGFHAQEEWGYFGPGEEELVAWAVENARGRLATLDEFLEEHPVQLA</sequence>
<evidence type="ECO:0000313" key="2">
    <source>
        <dbReference type="Proteomes" id="UP001497680"/>
    </source>
</evidence>
<reference evidence="1 2" key="1">
    <citation type="journal article" date="2022" name="New Phytol.">
        <title>Ecological generalism drives hyperdiversity of secondary metabolite gene clusters in xylarialean endophytes.</title>
        <authorList>
            <person name="Franco M.E.E."/>
            <person name="Wisecaver J.H."/>
            <person name="Arnold A.E."/>
            <person name="Ju Y.M."/>
            <person name="Slot J.C."/>
            <person name="Ahrendt S."/>
            <person name="Moore L.P."/>
            <person name="Eastman K.E."/>
            <person name="Scott K."/>
            <person name="Konkel Z."/>
            <person name="Mondo S.J."/>
            <person name="Kuo A."/>
            <person name="Hayes R.D."/>
            <person name="Haridas S."/>
            <person name="Andreopoulos B."/>
            <person name="Riley R."/>
            <person name="LaButti K."/>
            <person name="Pangilinan J."/>
            <person name="Lipzen A."/>
            <person name="Amirebrahimi M."/>
            <person name="Yan J."/>
            <person name="Adam C."/>
            <person name="Keymanesh K."/>
            <person name="Ng V."/>
            <person name="Louie K."/>
            <person name="Northen T."/>
            <person name="Drula E."/>
            <person name="Henrissat B."/>
            <person name="Hsieh H.M."/>
            <person name="Youens-Clark K."/>
            <person name="Lutzoni F."/>
            <person name="Miadlikowska J."/>
            <person name="Eastwood D.C."/>
            <person name="Hamelin R.C."/>
            <person name="Grigoriev I.V."/>
            <person name="U'Ren J.M."/>
        </authorList>
    </citation>
    <scope>NUCLEOTIDE SEQUENCE [LARGE SCALE GENOMIC DNA]</scope>
    <source>
        <strain evidence="1 2">ER1909</strain>
    </source>
</reference>
<keyword evidence="2" id="KW-1185">Reference proteome</keyword>
<dbReference type="Proteomes" id="UP001497680">
    <property type="component" value="Unassembled WGS sequence"/>
</dbReference>
<evidence type="ECO:0000313" key="1">
    <source>
        <dbReference type="EMBL" id="KAI6084463.1"/>
    </source>
</evidence>
<gene>
    <name evidence="1" type="ORF">F4821DRAFT_242904</name>
</gene>
<protein>
    <submittedName>
        <fullName evidence="1">NAD(P)-binding protein</fullName>
    </submittedName>
</protein>
<name>A0ACC0CVD6_9PEZI</name>